<dbReference type="Pfam" id="PF05164">
    <property type="entry name" value="ZapA"/>
    <property type="match status" value="1"/>
</dbReference>
<dbReference type="InterPro" id="IPR007838">
    <property type="entry name" value="Cell_div_ZapA-like"/>
</dbReference>
<dbReference type="GO" id="GO:0000921">
    <property type="term" value="P:septin ring assembly"/>
    <property type="evidence" value="ECO:0007669"/>
    <property type="project" value="TreeGrafter"/>
</dbReference>
<gene>
    <name evidence="11" type="ORF">NITFAB_0099</name>
    <name evidence="10" type="ORF">NTGZN8_130129</name>
</gene>
<dbReference type="AlphaFoldDB" id="A0A2X0QRN7"/>
<dbReference type="PANTHER" id="PTHR34981">
    <property type="entry name" value="CELL DIVISION PROTEIN ZAPA"/>
    <property type="match status" value="1"/>
</dbReference>
<proteinExistence type="predicted"/>
<keyword evidence="5" id="KW-0717">Septation</keyword>
<dbReference type="GO" id="GO:0032153">
    <property type="term" value="C:cell division site"/>
    <property type="evidence" value="ECO:0007669"/>
    <property type="project" value="TreeGrafter"/>
</dbReference>
<comment type="subcellular location">
    <subcellularLocation>
        <location evidence="1">Cytoplasm</location>
    </subcellularLocation>
</comment>
<evidence type="ECO:0000256" key="3">
    <source>
        <dbReference type="ARBA" id="ARBA00022490"/>
    </source>
</evidence>
<dbReference type="GO" id="GO:0043093">
    <property type="term" value="P:FtsZ-dependent cytokinesis"/>
    <property type="evidence" value="ECO:0007669"/>
    <property type="project" value="TreeGrafter"/>
</dbReference>
<dbReference type="InterPro" id="IPR036192">
    <property type="entry name" value="Cell_div_ZapA-like_sf"/>
</dbReference>
<dbReference type="GO" id="GO:0000917">
    <property type="term" value="P:division septum assembly"/>
    <property type="evidence" value="ECO:0007669"/>
    <property type="project" value="UniProtKB-KW"/>
</dbReference>
<sequence>MKSESTGTLDVTIFDREFRITCPEEERPVLLDAVAYLNRKMHEIREIGKVVTTERIAIMAALNIAHELLTVPPGEGFDRNEYQRRILSMEKIIDSSLMDQDKLF</sequence>
<name>A0A2X0QRN7_9PROT</name>
<protein>
    <recommendedName>
        <fullName evidence="2">Cell division protein ZapA</fullName>
    </recommendedName>
    <alternativeName>
        <fullName evidence="9">Z ring-associated protein ZapA</fullName>
    </alternativeName>
</protein>
<dbReference type="GO" id="GO:0030428">
    <property type="term" value="C:cell septum"/>
    <property type="evidence" value="ECO:0007669"/>
    <property type="project" value="TreeGrafter"/>
</dbReference>
<dbReference type="Proteomes" id="UP000675882">
    <property type="component" value="Unassembled WGS sequence"/>
</dbReference>
<evidence type="ECO:0000256" key="9">
    <source>
        <dbReference type="ARBA" id="ARBA00033158"/>
    </source>
</evidence>
<dbReference type="PANTHER" id="PTHR34981:SF1">
    <property type="entry name" value="CELL DIVISION PROTEIN ZAPA"/>
    <property type="match status" value="1"/>
</dbReference>
<keyword evidence="6" id="KW-0131">Cell cycle</keyword>
<dbReference type="Gene3D" id="3.30.160.880">
    <property type="entry name" value="Cell division protein ZapA protomer, N-terminal domain"/>
    <property type="match status" value="1"/>
</dbReference>
<dbReference type="EMBL" id="CAJNBL010000005">
    <property type="protein sequence ID" value="CAE6694167.1"/>
    <property type="molecule type" value="Genomic_DNA"/>
</dbReference>
<dbReference type="EMBL" id="LS423452">
    <property type="protein sequence ID" value="SPS04510.1"/>
    <property type="molecule type" value="Genomic_DNA"/>
</dbReference>
<keyword evidence="4" id="KW-0132">Cell division</keyword>
<reference evidence="11" key="1">
    <citation type="submission" date="2018-05" db="EMBL/GenBank/DDBJ databases">
        <authorList>
            <person name="Lanie J.A."/>
            <person name="Ng W.-L."/>
            <person name="Kazmierczak K.M."/>
            <person name="Andrzejewski T.M."/>
            <person name="Davidsen T.M."/>
            <person name="Wayne K.J."/>
            <person name="Tettelin H."/>
            <person name="Glass J.I."/>
            <person name="Rusch D."/>
            <person name="Podicherti R."/>
            <person name="Tsui H.-C.T."/>
            <person name="Winkler M.E."/>
        </authorList>
    </citation>
    <scope>NUCLEOTIDE SEQUENCE</scope>
    <source>
        <strain evidence="11">KNB</strain>
    </source>
</reference>
<evidence type="ECO:0000256" key="5">
    <source>
        <dbReference type="ARBA" id="ARBA00023210"/>
    </source>
</evidence>
<comment type="function">
    <text evidence="7">Activator of cell division through the inhibition of FtsZ GTPase activity, therefore promoting FtsZ assembly into bundles of protofilaments necessary for the formation of the division Z ring. It is recruited early at mid-cell but it is not essential for cell division.</text>
</comment>
<reference evidence="10" key="2">
    <citation type="submission" date="2021-02" db="EMBL/GenBank/DDBJ databases">
        <authorList>
            <person name="Han P."/>
        </authorList>
    </citation>
    <scope>NUCLEOTIDE SEQUENCE</scope>
    <source>
        <strain evidence="10">Candidatus Nitrotoga sp. ZN8</strain>
    </source>
</reference>
<evidence type="ECO:0000256" key="4">
    <source>
        <dbReference type="ARBA" id="ARBA00022618"/>
    </source>
</evidence>
<dbReference type="RefSeq" id="WP_213035160.1">
    <property type="nucleotide sequence ID" value="NZ_CAJNBL010000005.1"/>
</dbReference>
<dbReference type="InterPro" id="IPR042233">
    <property type="entry name" value="Cell_div_ZapA_N"/>
</dbReference>
<evidence type="ECO:0000313" key="10">
    <source>
        <dbReference type="EMBL" id="CAE6694167.1"/>
    </source>
</evidence>
<comment type="subunit">
    <text evidence="8">Homodimer. Interacts with FtsZ.</text>
</comment>
<organism evidence="11">
    <name type="scientific">Candidatus Nitrotoga fabula</name>
    <dbReference type="NCBI Taxonomy" id="2182327"/>
    <lineage>
        <taxon>Bacteria</taxon>
        <taxon>Pseudomonadati</taxon>
        <taxon>Pseudomonadota</taxon>
        <taxon>Betaproteobacteria</taxon>
        <taxon>Nitrosomonadales</taxon>
        <taxon>Gallionellaceae</taxon>
        <taxon>Candidatus Nitrotoga</taxon>
    </lineage>
</organism>
<evidence type="ECO:0000256" key="7">
    <source>
        <dbReference type="ARBA" id="ARBA00024910"/>
    </source>
</evidence>
<evidence type="ECO:0000313" key="11">
    <source>
        <dbReference type="EMBL" id="SPS04510.1"/>
    </source>
</evidence>
<accession>A0A2X0QRN7</accession>
<evidence type="ECO:0000256" key="8">
    <source>
        <dbReference type="ARBA" id="ARBA00026068"/>
    </source>
</evidence>
<evidence type="ECO:0000256" key="1">
    <source>
        <dbReference type="ARBA" id="ARBA00004496"/>
    </source>
</evidence>
<dbReference type="GO" id="GO:0005829">
    <property type="term" value="C:cytosol"/>
    <property type="evidence" value="ECO:0007669"/>
    <property type="project" value="TreeGrafter"/>
</dbReference>
<dbReference type="SUPFAM" id="SSF102829">
    <property type="entry name" value="Cell division protein ZapA-like"/>
    <property type="match status" value="1"/>
</dbReference>
<keyword evidence="3" id="KW-0963">Cytoplasm</keyword>
<dbReference type="Gene3D" id="1.20.5.50">
    <property type="match status" value="1"/>
</dbReference>
<evidence type="ECO:0000313" key="12">
    <source>
        <dbReference type="Proteomes" id="UP000675882"/>
    </source>
</evidence>
<keyword evidence="12" id="KW-1185">Reference proteome</keyword>
<evidence type="ECO:0000256" key="2">
    <source>
        <dbReference type="ARBA" id="ARBA00015195"/>
    </source>
</evidence>
<evidence type="ECO:0000256" key="6">
    <source>
        <dbReference type="ARBA" id="ARBA00023306"/>
    </source>
</evidence>